<feature type="domain" description="HTH lacI-type" evidence="4">
    <location>
        <begin position="3"/>
        <end position="57"/>
    </location>
</feature>
<dbReference type="CDD" id="cd01392">
    <property type="entry name" value="HTH_LacI"/>
    <property type="match status" value="1"/>
</dbReference>
<accession>A0ABS7AR24</accession>
<dbReference type="PROSITE" id="PS00356">
    <property type="entry name" value="HTH_LACI_1"/>
    <property type="match status" value="1"/>
</dbReference>
<dbReference type="EMBL" id="JAHXPT010000011">
    <property type="protein sequence ID" value="MBW6411127.1"/>
    <property type="molecule type" value="Genomic_DNA"/>
</dbReference>
<evidence type="ECO:0000256" key="1">
    <source>
        <dbReference type="ARBA" id="ARBA00023015"/>
    </source>
</evidence>
<sequence>MTPTIKDVAKLSNVSVATVSRILNNLGGYSEETRIQVLKVVNEIGYKRNAIARSLSTNTTRTIGVIIPDVSTNFDGEIIRGIEDSARNNNYSVILCNTGSEGIRTLEYLRIVEERKLDAVIIVSIQILDEYYKVLNKMNIPYILISTKSFNYDMPYIKVDDISASYAATKYLLDRGHKNIAMISGTKKDPIAGWPRVQGYINALLDYGIKLDDELIVYGDFSYKSGIECMNILLNKKKKFTAIFVASDDMAVGVLNVAYRESIRIPEDLSVIGYDNTKIAIMSIPPLTTLSQPLYEMGCKAFNEILNMLNGKESKREIIMQHNIVERETVKWLK</sequence>
<dbReference type="Gene3D" id="3.40.50.2300">
    <property type="match status" value="2"/>
</dbReference>
<dbReference type="SUPFAM" id="SSF47413">
    <property type="entry name" value="lambda repressor-like DNA-binding domains"/>
    <property type="match status" value="1"/>
</dbReference>
<dbReference type="PRINTS" id="PR00036">
    <property type="entry name" value="HTHLACI"/>
</dbReference>
<dbReference type="InterPro" id="IPR028082">
    <property type="entry name" value="Peripla_BP_I"/>
</dbReference>
<dbReference type="PANTHER" id="PTHR30146:SF109">
    <property type="entry name" value="HTH-TYPE TRANSCRIPTIONAL REGULATOR GALS"/>
    <property type="match status" value="1"/>
</dbReference>
<keyword evidence="2" id="KW-0238">DNA-binding</keyword>
<dbReference type="PROSITE" id="PS50932">
    <property type="entry name" value="HTH_LACI_2"/>
    <property type="match status" value="1"/>
</dbReference>
<comment type="caution">
    <text evidence="5">The sequence shown here is derived from an EMBL/GenBank/DDBJ whole genome shotgun (WGS) entry which is preliminary data.</text>
</comment>
<keyword evidence="1" id="KW-0805">Transcription regulation</keyword>
<dbReference type="InterPro" id="IPR000843">
    <property type="entry name" value="HTH_LacI"/>
</dbReference>
<evidence type="ECO:0000259" key="4">
    <source>
        <dbReference type="PROSITE" id="PS50932"/>
    </source>
</evidence>
<dbReference type="Pfam" id="PF00356">
    <property type="entry name" value="LacI"/>
    <property type="match status" value="1"/>
</dbReference>
<evidence type="ECO:0000313" key="5">
    <source>
        <dbReference type="EMBL" id="MBW6411127.1"/>
    </source>
</evidence>
<evidence type="ECO:0000256" key="2">
    <source>
        <dbReference type="ARBA" id="ARBA00023125"/>
    </source>
</evidence>
<dbReference type="SUPFAM" id="SSF53822">
    <property type="entry name" value="Periplasmic binding protein-like I"/>
    <property type="match status" value="1"/>
</dbReference>
<organism evidence="5 6">
    <name type="scientific">Clostridium weizhouense</name>
    <dbReference type="NCBI Taxonomy" id="2859781"/>
    <lineage>
        <taxon>Bacteria</taxon>
        <taxon>Bacillati</taxon>
        <taxon>Bacillota</taxon>
        <taxon>Clostridia</taxon>
        <taxon>Eubacteriales</taxon>
        <taxon>Clostridiaceae</taxon>
        <taxon>Clostridium</taxon>
    </lineage>
</organism>
<dbReference type="RefSeq" id="WP_219780590.1">
    <property type="nucleotide sequence ID" value="NZ_JAHXPT010000011.1"/>
</dbReference>
<name>A0ABS7AR24_9CLOT</name>
<dbReference type="PANTHER" id="PTHR30146">
    <property type="entry name" value="LACI-RELATED TRANSCRIPTIONAL REPRESSOR"/>
    <property type="match status" value="1"/>
</dbReference>
<protein>
    <submittedName>
        <fullName evidence="5">Substrate-binding domain-containing protein</fullName>
    </submittedName>
</protein>
<dbReference type="CDD" id="cd19975">
    <property type="entry name" value="PBP1_CcpA-like"/>
    <property type="match status" value="1"/>
</dbReference>
<keyword evidence="6" id="KW-1185">Reference proteome</keyword>
<dbReference type="SMART" id="SM00354">
    <property type="entry name" value="HTH_LACI"/>
    <property type="match status" value="1"/>
</dbReference>
<dbReference type="Proteomes" id="UP001519921">
    <property type="component" value="Unassembled WGS sequence"/>
</dbReference>
<dbReference type="InterPro" id="IPR010982">
    <property type="entry name" value="Lambda_DNA-bd_dom_sf"/>
</dbReference>
<dbReference type="Pfam" id="PF00532">
    <property type="entry name" value="Peripla_BP_1"/>
    <property type="match status" value="1"/>
</dbReference>
<keyword evidence="3" id="KW-0804">Transcription</keyword>
<gene>
    <name evidence="5" type="ORF">KYD98_13595</name>
</gene>
<proteinExistence type="predicted"/>
<reference evidence="5 6" key="1">
    <citation type="submission" date="2021-07" db="EMBL/GenBank/DDBJ databases">
        <title>Clostridium weizhouense sp. nov., an anaerobic bacterium isolated from activated sludge of Petroleum wastewater.</title>
        <authorList>
            <person name="Li Q."/>
        </authorList>
    </citation>
    <scope>NUCLEOTIDE SEQUENCE [LARGE SCALE GENOMIC DNA]</scope>
    <source>
        <strain evidence="5 6">YB-6</strain>
    </source>
</reference>
<dbReference type="Gene3D" id="1.10.260.40">
    <property type="entry name" value="lambda repressor-like DNA-binding domains"/>
    <property type="match status" value="1"/>
</dbReference>
<evidence type="ECO:0000313" key="6">
    <source>
        <dbReference type="Proteomes" id="UP001519921"/>
    </source>
</evidence>
<dbReference type="InterPro" id="IPR001761">
    <property type="entry name" value="Peripla_BP/Lac1_sug-bd_dom"/>
</dbReference>
<evidence type="ECO:0000256" key="3">
    <source>
        <dbReference type="ARBA" id="ARBA00023163"/>
    </source>
</evidence>